<dbReference type="Proteomes" id="UP000824225">
    <property type="component" value="Unassembled WGS sequence"/>
</dbReference>
<dbReference type="AlphaFoldDB" id="A0A9D2KLW9"/>
<dbReference type="Gene3D" id="3.10.580.10">
    <property type="entry name" value="CBS-domain"/>
    <property type="match status" value="1"/>
</dbReference>
<sequence length="165" mass="17819">MLDLLRAWDLAQEDLLIFAPEDPLASAVEKLLARMEAGGGTPCGIVQDANGRFLGTLSTHRALRAIGQAIQTVGAFEASPQVDTDRAVHAVCRMVGGHTVADHMYTKSLQVPPSMPLHEILRRFADSMGHFAVVVEAGKALGLLELDDIFKTFAQEMLSDKPTPI</sequence>
<organism evidence="3 4">
    <name type="scientific">Candidatus Mailhella merdigallinarum</name>
    <dbReference type="NCBI Taxonomy" id="2838658"/>
    <lineage>
        <taxon>Bacteria</taxon>
        <taxon>Pseudomonadati</taxon>
        <taxon>Thermodesulfobacteriota</taxon>
        <taxon>Desulfovibrionia</taxon>
        <taxon>Desulfovibrionales</taxon>
        <taxon>Desulfovibrionaceae</taxon>
        <taxon>Mailhella</taxon>
    </lineage>
</organism>
<reference evidence="3" key="2">
    <citation type="submission" date="2021-04" db="EMBL/GenBank/DDBJ databases">
        <authorList>
            <person name="Gilroy R."/>
        </authorList>
    </citation>
    <scope>NUCLEOTIDE SEQUENCE</scope>
    <source>
        <strain evidence="3">CHK186-16707</strain>
    </source>
</reference>
<gene>
    <name evidence="3" type="ORF">H9962_03640</name>
</gene>
<evidence type="ECO:0000313" key="3">
    <source>
        <dbReference type="EMBL" id="HJA08267.1"/>
    </source>
</evidence>
<evidence type="ECO:0000313" key="4">
    <source>
        <dbReference type="Proteomes" id="UP000824225"/>
    </source>
</evidence>
<evidence type="ECO:0000259" key="2">
    <source>
        <dbReference type="PROSITE" id="PS51371"/>
    </source>
</evidence>
<name>A0A9D2KLW9_9BACT</name>
<comment type="caution">
    <text evidence="3">The sequence shown here is derived from an EMBL/GenBank/DDBJ whole genome shotgun (WGS) entry which is preliminary data.</text>
</comment>
<reference evidence="3" key="1">
    <citation type="journal article" date="2021" name="PeerJ">
        <title>Extensive microbial diversity within the chicken gut microbiome revealed by metagenomics and culture.</title>
        <authorList>
            <person name="Gilroy R."/>
            <person name="Ravi A."/>
            <person name="Getino M."/>
            <person name="Pursley I."/>
            <person name="Horton D.L."/>
            <person name="Alikhan N.F."/>
            <person name="Baker D."/>
            <person name="Gharbi K."/>
            <person name="Hall N."/>
            <person name="Watson M."/>
            <person name="Adriaenssens E.M."/>
            <person name="Foster-Nyarko E."/>
            <person name="Jarju S."/>
            <person name="Secka A."/>
            <person name="Antonio M."/>
            <person name="Oren A."/>
            <person name="Chaudhuri R.R."/>
            <person name="La Ragione R."/>
            <person name="Hildebrand F."/>
            <person name="Pallen M.J."/>
        </authorList>
    </citation>
    <scope>NUCLEOTIDE SEQUENCE</scope>
    <source>
        <strain evidence="3">CHK186-16707</strain>
    </source>
</reference>
<dbReference type="PROSITE" id="PS51371">
    <property type="entry name" value="CBS"/>
    <property type="match status" value="1"/>
</dbReference>
<dbReference type="InterPro" id="IPR046342">
    <property type="entry name" value="CBS_dom_sf"/>
</dbReference>
<dbReference type="InterPro" id="IPR000644">
    <property type="entry name" value="CBS_dom"/>
</dbReference>
<feature type="domain" description="CBS" evidence="2">
    <location>
        <begin position="104"/>
        <end position="161"/>
    </location>
</feature>
<dbReference type="EMBL" id="DXAN01000007">
    <property type="protein sequence ID" value="HJA08267.1"/>
    <property type="molecule type" value="Genomic_DNA"/>
</dbReference>
<keyword evidence="1" id="KW-0129">CBS domain</keyword>
<protein>
    <submittedName>
        <fullName evidence="3">CBS domain-containing protein</fullName>
    </submittedName>
</protein>
<proteinExistence type="predicted"/>
<dbReference type="Pfam" id="PF00571">
    <property type="entry name" value="CBS"/>
    <property type="match status" value="1"/>
</dbReference>
<evidence type="ECO:0000256" key="1">
    <source>
        <dbReference type="PROSITE-ProRule" id="PRU00703"/>
    </source>
</evidence>
<accession>A0A9D2KLW9</accession>
<dbReference type="SUPFAM" id="SSF54631">
    <property type="entry name" value="CBS-domain pair"/>
    <property type="match status" value="1"/>
</dbReference>